<accession>A0A6J7IRU8</accession>
<organism evidence="1">
    <name type="scientific">freshwater metagenome</name>
    <dbReference type="NCBI Taxonomy" id="449393"/>
    <lineage>
        <taxon>unclassified sequences</taxon>
        <taxon>metagenomes</taxon>
        <taxon>ecological metagenomes</taxon>
    </lineage>
</organism>
<gene>
    <name evidence="1" type="ORF">UFOPK3684_01093</name>
</gene>
<proteinExistence type="predicted"/>
<name>A0A6J7IRU8_9ZZZZ</name>
<dbReference type="AlphaFoldDB" id="A0A6J7IRU8"/>
<sequence length="86" mass="9194">MVLPEPDSPTKPTISPGKISRLKFLTAVNAGIRPRFGYSIVTFSSLRTGAGFALSEYGKSRFLLEPNLGTAPSRACVYGCCGLLKI</sequence>
<dbReference type="EMBL" id="CAFBMZ010000087">
    <property type="protein sequence ID" value="CAB4933540.1"/>
    <property type="molecule type" value="Genomic_DNA"/>
</dbReference>
<reference evidence="1" key="1">
    <citation type="submission" date="2020-05" db="EMBL/GenBank/DDBJ databases">
        <authorList>
            <person name="Chiriac C."/>
            <person name="Salcher M."/>
            <person name="Ghai R."/>
            <person name="Kavagutti S V."/>
        </authorList>
    </citation>
    <scope>NUCLEOTIDE SEQUENCE</scope>
</reference>
<evidence type="ECO:0000313" key="1">
    <source>
        <dbReference type="EMBL" id="CAB4933540.1"/>
    </source>
</evidence>
<protein>
    <submittedName>
        <fullName evidence="1">Unannotated protein</fullName>
    </submittedName>
</protein>